<proteinExistence type="predicted"/>
<organism evidence="2 3">
    <name type="scientific">Lysobacter auxotrophicus</name>
    <dbReference type="NCBI Taxonomy" id="2992573"/>
    <lineage>
        <taxon>Bacteria</taxon>
        <taxon>Pseudomonadati</taxon>
        <taxon>Pseudomonadota</taxon>
        <taxon>Gammaproteobacteria</taxon>
        <taxon>Lysobacterales</taxon>
        <taxon>Lysobacteraceae</taxon>
        <taxon>Lysobacter</taxon>
    </lineage>
</organism>
<sequence length="105" mass="11461">MSKPTPLEQAVKAIGGQAATAKALHLTAGMVWQWVNGKRPLPPEHCPKLEELSGIRCEHLRPDIVWTRDQAGQITGYHVPLGSDSNGRHAANDEEESPSHRPRAA</sequence>
<dbReference type="Gene3D" id="1.10.260.40">
    <property type="entry name" value="lambda repressor-like DNA-binding domains"/>
    <property type="match status" value="1"/>
</dbReference>
<dbReference type="Proteomes" id="UP001317822">
    <property type="component" value="Chromosome"/>
</dbReference>
<dbReference type="EMBL" id="AP027041">
    <property type="protein sequence ID" value="BDU17550.1"/>
    <property type="molecule type" value="Genomic_DNA"/>
</dbReference>
<reference evidence="2 3" key="1">
    <citation type="journal article" date="2023" name="Int. J. Syst. Evol. Microbiol.">
        <title>Physiological and genomic analyses of cobalamin (vitamin B12)-auxotrophy of Lysobacter auxotrophicus sp. nov., a methionine-auxotrophic chitinolytic bacterium isolated from chitin-treated soil.</title>
        <authorList>
            <person name="Saito A."/>
            <person name="Dohra H."/>
            <person name="Hamada M."/>
            <person name="Moriuchi R."/>
            <person name="Kotsuchibashi Y."/>
            <person name="Mori K."/>
        </authorList>
    </citation>
    <scope>NUCLEOTIDE SEQUENCE [LARGE SCALE GENOMIC DNA]</scope>
    <source>
        <strain evidence="2 3">5-21a</strain>
    </source>
</reference>
<feature type="region of interest" description="Disordered" evidence="1">
    <location>
        <begin position="77"/>
        <end position="105"/>
    </location>
</feature>
<keyword evidence="3" id="KW-1185">Reference proteome</keyword>
<evidence type="ECO:0000313" key="3">
    <source>
        <dbReference type="Proteomes" id="UP001317822"/>
    </source>
</evidence>
<dbReference type="SUPFAM" id="SSF47413">
    <property type="entry name" value="lambda repressor-like DNA-binding domains"/>
    <property type="match status" value="1"/>
</dbReference>
<accession>A0ABM8DG10</accession>
<dbReference type="InterPro" id="IPR010982">
    <property type="entry name" value="Lambda_DNA-bd_dom_sf"/>
</dbReference>
<name>A0ABM8DG10_9GAMM</name>
<evidence type="ECO:0000313" key="2">
    <source>
        <dbReference type="EMBL" id="BDU17550.1"/>
    </source>
</evidence>
<gene>
    <name evidence="2" type="ORF">LA521A_27510</name>
</gene>
<dbReference type="Pfam" id="PF15943">
    <property type="entry name" value="YdaS_toxin"/>
    <property type="match status" value="1"/>
</dbReference>
<evidence type="ECO:0000256" key="1">
    <source>
        <dbReference type="SAM" id="MobiDB-lite"/>
    </source>
</evidence>
<dbReference type="InterPro" id="IPR031856">
    <property type="entry name" value="YdaS_toxin-like"/>
</dbReference>
<protein>
    <submittedName>
        <fullName evidence="2">YdaS family helix-turn-helix protein</fullName>
    </submittedName>
</protein>